<dbReference type="InterPro" id="IPR050587">
    <property type="entry name" value="GNT1/Glycosyltrans_8"/>
</dbReference>
<comment type="caution">
    <text evidence="2">The sequence shown here is derived from an EMBL/GenBank/DDBJ whole genome shotgun (WGS) entry which is preliminary data.</text>
</comment>
<evidence type="ECO:0008006" key="4">
    <source>
        <dbReference type="Google" id="ProtNLM"/>
    </source>
</evidence>
<dbReference type="InterPro" id="IPR002495">
    <property type="entry name" value="Glyco_trans_8"/>
</dbReference>
<dbReference type="Pfam" id="PF01501">
    <property type="entry name" value="Glyco_transf_8"/>
    <property type="match status" value="1"/>
</dbReference>
<organism evidence="2 3">
    <name type="scientific">Falsiroseomonas oleicola</name>
    <dbReference type="NCBI Taxonomy" id="2801474"/>
    <lineage>
        <taxon>Bacteria</taxon>
        <taxon>Pseudomonadati</taxon>
        <taxon>Pseudomonadota</taxon>
        <taxon>Alphaproteobacteria</taxon>
        <taxon>Acetobacterales</taxon>
        <taxon>Roseomonadaceae</taxon>
        <taxon>Falsiroseomonas</taxon>
    </lineage>
</organism>
<evidence type="ECO:0000313" key="2">
    <source>
        <dbReference type="EMBL" id="MBU8547278.1"/>
    </source>
</evidence>
<protein>
    <recommendedName>
        <fullName evidence="4">Glycosyl transferase</fullName>
    </recommendedName>
</protein>
<dbReference type="Proteomes" id="UP000689967">
    <property type="component" value="Unassembled WGS sequence"/>
</dbReference>
<reference evidence="2 3" key="1">
    <citation type="submission" date="2021-01" db="EMBL/GenBank/DDBJ databases">
        <title>Roseomonas sp. nov, a bacterium isolated from an oil production mixture in Yumen Oilfield.</title>
        <authorList>
            <person name="Wu D."/>
        </authorList>
    </citation>
    <scope>NUCLEOTIDE SEQUENCE [LARGE SCALE GENOMIC DNA]</scope>
    <source>
        <strain evidence="2 3">ROY-5-3</strain>
    </source>
</reference>
<name>A0ABS6HF42_9PROT</name>
<feature type="region of interest" description="Disordered" evidence="1">
    <location>
        <begin position="1"/>
        <end position="68"/>
    </location>
</feature>
<keyword evidence="3" id="KW-1185">Reference proteome</keyword>
<feature type="compositionally biased region" description="Basic and acidic residues" evidence="1">
    <location>
        <begin position="34"/>
        <end position="68"/>
    </location>
</feature>
<accession>A0ABS6HF42</accession>
<dbReference type="PANTHER" id="PTHR11183">
    <property type="entry name" value="GLYCOGENIN SUBFAMILY MEMBER"/>
    <property type="match status" value="1"/>
</dbReference>
<gene>
    <name evidence="2" type="ORF">JJQ90_26415</name>
</gene>
<dbReference type="EMBL" id="JAERQM010000015">
    <property type="protein sequence ID" value="MBU8547278.1"/>
    <property type="molecule type" value="Genomic_DNA"/>
</dbReference>
<evidence type="ECO:0000313" key="3">
    <source>
        <dbReference type="Proteomes" id="UP000689967"/>
    </source>
</evidence>
<proteinExistence type="predicted"/>
<sequence length="690" mass="78019">MSANAPAPLPLILRSEAHAAGPPAEPAKVPTAEPKADQGADFFRRQRDEARQQREVARQQRDEVRRQRDELKSRIEILEGQLTSAARGGSVKAPPPRDIGELDVFALESERATQLPELRAKQAKGLPLSIREAELLGDRLIPPMRRAARPRQTPGADIAFLTVANAKFLPGIEGLILSLLRVYPDMTSPIHICHDGTLSAFVQARLRSFYANLIFLEPNMDWFDQVPATSDNHKRIGKLGYMNMEGLALTGFKRVILLDSDILILDDLSELWDGEDYNICYDCGDREYVARSTFTGEWVFNSGVISIPGDRTGPEAYAAFREAIVAYASTEVCPVIDRFSDQKIWNIYLRDKPKRYLPLNYNCNVKYLAKFLNGQPDGISIIHFAGPKPWNNRLYVAADHMQSVTSKAMQFPKPWIDAYRDMMFHTRVEAYRNHAKAHRRALPIRLASMAAGRRTCVMLGNGPSMAQTDLTPVDGLEKFAFNWFVLHDGFDVVRPDHLVLGSHMLFGGWSTTEPRFPDGYLEKLRAHKHRPALWTSYYFREFIESIGLHREFEVNYGLFEKPFKRFIDRVGRFNADIDTFLDDGRTGVISLAIPAAVMLGFERIVLVGCDSNYNQAGTTAKYFYDMSQHTSAETREESLTSTWTEEGRGQFVYKLVSEELSRRGIEFVDCTVGGALQTVRKGQLRDYSMG</sequence>
<evidence type="ECO:0000256" key="1">
    <source>
        <dbReference type="SAM" id="MobiDB-lite"/>
    </source>
</evidence>
<dbReference type="RefSeq" id="WP_216879262.1">
    <property type="nucleotide sequence ID" value="NZ_JAERQM010000015.1"/>
</dbReference>